<proteinExistence type="predicted"/>
<sequence>MDLNFDAMKFVVSERHKFCTELKRRSGEILEELASSEREKAAASDFAIITDFLDESLKTGFICAVNHETAIKAVFHRSSGELTFVEVVEIAGAVEHASKVDHDQIDSGVENIFKIS</sequence>
<reference evidence="1 2" key="1">
    <citation type="journal article" date="2014" name="Genome Biol. Evol.">
        <title>The genome of the myxosporean Thelohanellus kitauei shows adaptations to nutrient acquisition within its fish host.</title>
        <authorList>
            <person name="Yang Y."/>
            <person name="Xiong J."/>
            <person name="Zhou Z."/>
            <person name="Huo F."/>
            <person name="Miao W."/>
            <person name="Ran C."/>
            <person name="Liu Y."/>
            <person name="Zhang J."/>
            <person name="Feng J."/>
            <person name="Wang M."/>
            <person name="Wang M."/>
            <person name="Wang L."/>
            <person name="Yao B."/>
        </authorList>
    </citation>
    <scope>NUCLEOTIDE SEQUENCE [LARGE SCALE GENOMIC DNA]</scope>
    <source>
        <strain evidence="1">Wuqing</strain>
    </source>
</reference>
<gene>
    <name evidence="1" type="ORF">RF11_12549</name>
</gene>
<dbReference type="AlphaFoldDB" id="A0A0C2NB64"/>
<accession>A0A0C2NB64</accession>
<dbReference type="EMBL" id="JWZT01000767">
    <property type="protein sequence ID" value="KII73575.1"/>
    <property type="molecule type" value="Genomic_DNA"/>
</dbReference>
<keyword evidence="2" id="KW-1185">Reference proteome</keyword>
<dbReference type="OMA" id="MRTRFAC"/>
<organism evidence="1 2">
    <name type="scientific">Thelohanellus kitauei</name>
    <name type="common">Myxosporean</name>
    <dbReference type="NCBI Taxonomy" id="669202"/>
    <lineage>
        <taxon>Eukaryota</taxon>
        <taxon>Metazoa</taxon>
        <taxon>Cnidaria</taxon>
        <taxon>Myxozoa</taxon>
        <taxon>Myxosporea</taxon>
        <taxon>Bivalvulida</taxon>
        <taxon>Platysporina</taxon>
        <taxon>Myxobolidae</taxon>
        <taxon>Thelohanellus</taxon>
    </lineage>
</organism>
<evidence type="ECO:0000313" key="2">
    <source>
        <dbReference type="Proteomes" id="UP000031668"/>
    </source>
</evidence>
<dbReference type="Proteomes" id="UP000031668">
    <property type="component" value="Unassembled WGS sequence"/>
</dbReference>
<name>A0A0C2NB64_THEKT</name>
<comment type="caution">
    <text evidence="1">The sequence shown here is derived from an EMBL/GenBank/DDBJ whole genome shotgun (WGS) entry which is preliminary data.</text>
</comment>
<evidence type="ECO:0000313" key="1">
    <source>
        <dbReference type="EMBL" id="KII73575.1"/>
    </source>
</evidence>
<protein>
    <submittedName>
        <fullName evidence="1">Uncharacterized protein</fullName>
    </submittedName>
</protein>
<dbReference type="OrthoDB" id="2286242at2759"/>